<keyword evidence="1 9" id="KW-0645">Protease</keyword>
<dbReference type="CDD" id="cd00041">
    <property type="entry name" value="CUB"/>
    <property type="match status" value="2"/>
</dbReference>
<dbReference type="InterPro" id="IPR000859">
    <property type="entry name" value="CUB_dom"/>
</dbReference>
<dbReference type="GO" id="GO:0006508">
    <property type="term" value="P:proteolysis"/>
    <property type="evidence" value="ECO:0007669"/>
    <property type="project" value="UniProtKB-KW"/>
</dbReference>
<keyword evidence="9" id="KW-0812">Transmembrane</keyword>
<dbReference type="SUPFAM" id="SSF50494">
    <property type="entry name" value="Trypsin-like serine proteases"/>
    <property type="match status" value="1"/>
</dbReference>
<comment type="caution">
    <text evidence="5">Lacks conserved residue(s) required for the propagation of feature annotation.</text>
</comment>
<dbReference type="SUPFAM" id="SSF57424">
    <property type="entry name" value="LDL receptor-like module"/>
    <property type="match status" value="1"/>
</dbReference>
<feature type="domain" description="CUB" evidence="7">
    <location>
        <begin position="36"/>
        <end position="169"/>
    </location>
</feature>
<dbReference type="InterPro" id="IPR001254">
    <property type="entry name" value="Trypsin_dom"/>
</dbReference>
<dbReference type="Pfam" id="PF00431">
    <property type="entry name" value="CUB"/>
    <property type="match status" value="2"/>
</dbReference>
<evidence type="ECO:0000313" key="9">
    <source>
        <dbReference type="EMBL" id="OWA53208.1"/>
    </source>
</evidence>
<evidence type="ECO:0000256" key="1">
    <source>
        <dbReference type="ARBA" id="ARBA00022670"/>
    </source>
</evidence>
<evidence type="ECO:0000256" key="2">
    <source>
        <dbReference type="ARBA" id="ARBA00022801"/>
    </source>
</evidence>
<reference evidence="10" key="1">
    <citation type="submission" date="2017-01" db="EMBL/GenBank/DDBJ databases">
        <title>Comparative genomics of anhydrobiosis in the tardigrade Hypsibius dujardini.</title>
        <authorList>
            <person name="Yoshida Y."/>
            <person name="Koutsovoulos G."/>
            <person name="Laetsch D."/>
            <person name="Stevens L."/>
            <person name="Kumar S."/>
            <person name="Horikawa D."/>
            <person name="Ishino K."/>
            <person name="Komine S."/>
            <person name="Tomita M."/>
            <person name="Blaxter M."/>
            <person name="Arakawa K."/>
        </authorList>
    </citation>
    <scope>NUCLEOTIDE SEQUENCE [LARGE SCALE GENOMIC DNA]</scope>
    <source>
        <strain evidence="10">Z151</strain>
    </source>
</reference>
<organism evidence="9 10">
    <name type="scientific">Hypsibius exemplaris</name>
    <name type="common">Freshwater tardigrade</name>
    <dbReference type="NCBI Taxonomy" id="2072580"/>
    <lineage>
        <taxon>Eukaryota</taxon>
        <taxon>Metazoa</taxon>
        <taxon>Ecdysozoa</taxon>
        <taxon>Tardigrada</taxon>
        <taxon>Eutardigrada</taxon>
        <taxon>Parachela</taxon>
        <taxon>Hypsibioidea</taxon>
        <taxon>Hypsibiidae</taxon>
        <taxon>Hypsibius</taxon>
    </lineage>
</organism>
<dbReference type="EMBL" id="MTYJ01000308">
    <property type="protein sequence ID" value="OWA53208.1"/>
    <property type="molecule type" value="Genomic_DNA"/>
</dbReference>
<evidence type="ECO:0000259" key="7">
    <source>
        <dbReference type="PROSITE" id="PS01180"/>
    </source>
</evidence>
<name>A0A9X6RM93_HYPEX</name>
<evidence type="ECO:0000313" key="10">
    <source>
        <dbReference type="Proteomes" id="UP000192578"/>
    </source>
</evidence>
<keyword evidence="10" id="KW-1185">Reference proteome</keyword>
<dbReference type="SUPFAM" id="SSF49854">
    <property type="entry name" value="Spermadhesin, CUB domain"/>
    <property type="match status" value="2"/>
</dbReference>
<dbReference type="CDD" id="cd00112">
    <property type="entry name" value="LDLa"/>
    <property type="match status" value="1"/>
</dbReference>
<keyword evidence="9" id="KW-0472">Membrane</keyword>
<dbReference type="FunFam" id="2.40.10.10:FF:000003">
    <property type="entry name" value="Transmembrane serine protease 3"/>
    <property type="match status" value="1"/>
</dbReference>
<evidence type="ECO:0000259" key="8">
    <source>
        <dbReference type="PROSITE" id="PS50240"/>
    </source>
</evidence>
<dbReference type="PANTHER" id="PTHR24252">
    <property type="entry name" value="ACROSIN-RELATED"/>
    <property type="match status" value="1"/>
</dbReference>
<keyword evidence="4" id="KW-1015">Disulfide bond</keyword>
<keyword evidence="2" id="KW-0378">Hydrolase</keyword>
<evidence type="ECO:0000256" key="4">
    <source>
        <dbReference type="ARBA" id="ARBA00023157"/>
    </source>
</evidence>
<feature type="chain" id="PRO_5040994615" evidence="6">
    <location>
        <begin position="34"/>
        <end position="636"/>
    </location>
</feature>
<evidence type="ECO:0000256" key="3">
    <source>
        <dbReference type="ARBA" id="ARBA00022825"/>
    </source>
</evidence>
<sequence>MVRTNFRPHCNMELFILMPIFLGLTLHIGVTTAAPCQGNMTVAQDVLVLSSQFHPAPYEDQTRCRYEITGPANTKLSVTFTGEFDVEETAGSRPGACAQDSVGLYDPTYPGFASASTICSRRPIYTHGPFCGNSTPSSVLPFRSNIAVLEFCSNTERTGKGWKINLAYVSLTDLPAPPAWVIPTIILEKVDSVYTISSPNYPNNYYDEYVSTHIIKNINKNWVVQFRTTFFDLGRECEDKLVLRDVTNNFDHSFCGVDNVPTELAYFEIANSEEIHVVFTTDAFNNYRGFSMEVTSYGCASSMLACDDGVGCYHPNVSCNAVNDCLDGSDEKWNYCAPECGTSHYPILPGNAVGIPGPGSRIVGGVVANKHSLPWQAAILQDTGSKIIQFCGGTVISDRWILTAAHCFHNGKDFEGPEKYSVRVGGQTMSVAAADEGAIDMAVEKVIGHPYYQTNPVSLLESDICLLKLKAPIPFRKNIGPACLPHQGDSVAPGTMCLTSGWGIRKHATYPASNHLRQVYVPVATQEACKRVYGGLLTDLMTCAGFAEGGADSCSQDSGGPFVCPTGDGRWAVQGVVSFGGTCAARGMLGVYVRNGQFTNWIIDTIFEEICTISLPFFTARATASSTQICIAAAAA</sequence>
<feature type="domain" description="Peptidase S1" evidence="8">
    <location>
        <begin position="362"/>
        <end position="607"/>
    </location>
</feature>
<dbReference type="AlphaFoldDB" id="A0A9X6RM93"/>
<dbReference type="PROSITE" id="PS50068">
    <property type="entry name" value="LDLRA_2"/>
    <property type="match status" value="1"/>
</dbReference>
<keyword evidence="3" id="KW-0720">Serine protease</keyword>
<dbReference type="PROSITE" id="PS00134">
    <property type="entry name" value="TRYPSIN_HIS"/>
    <property type="match status" value="1"/>
</dbReference>
<dbReference type="OrthoDB" id="10051896at2759"/>
<dbReference type="Gene3D" id="2.60.120.290">
    <property type="entry name" value="Spermadhesin, CUB domain"/>
    <property type="match status" value="2"/>
</dbReference>
<dbReference type="InterPro" id="IPR036055">
    <property type="entry name" value="LDL_receptor-like_sf"/>
</dbReference>
<dbReference type="GO" id="GO:0004252">
    <property type="term" value="F:serine-type endopeptidase activity"/>
    <property type="evidence" value="ECO:0007669"/>
    <property type="project" value="InterPro"/>
</dbReference>
<dbReference type="InterPro" id="IPR035914">
    <property type="entry name" value="Sperma_CUB_dom_sf"/>
</dbReference>
<dbReference type="InterPro" id="IPR043504">
    <property type="entry name" value="Peptidase_S1_PA_chymotrypsin"/>
</dbReference>
<proteinExistence type="predicted"/>
<dbReference type="InterPro" id="IPR002172">
    <property type="entry name" value="LDrepeatLR_classA_rpt"/>
</dbReference>
<gene>
    <name evidence="9" type="ORF">BV898_17641</name>
</gene>
<dbReference type="InterPro" id="IPR009003">
    <property type="entry name" value="Peptidase_S1_PA"/>
</dbReference>
<keyword evidence="6" id="KW-0732">Signal</keyword>
<dbReference type="Pfam" id="PF00089">
    <property type="entry name" value="Trypsin"/>
    <property type="match status" value="1"/>
</dbReference>
<dbReference type="PROSITE" id="PS01180">
    <property type="entry name" value="CUB"/>
    <property type="match status" value="1"/>
</dbReference>
<dbReference type="Gene3D" id="2.40.10.10">
    <property type="entry name" value="Trypsin-like serine proteases"/>
    <property type="match status" value="2"/>
</dbReference>
<evidence type="ECO:0000256" key="5">
    <source>
        <dbReference type="PROSITE-ProRule" id="PRU00124"/>
    </source>
</evidence>
<dbReference type="InterPro" id="IPR018114">
    <property type="entry name" value="TRYPSIN_HIS"/>
</dbReference>
<dbReference type="CDD" id="cd00190">
    <property type="entry name" value="Tryp_SPc"/>
    <property type="match status" value="1"/>
</dbReference>
<dbReference type="SMART" id="SM00042">
    <property type="entry name" value="CUB"/>
    <property type="match status" value="2"/>
</dbReference>
<evidence type="ECO:0000256" key="6">
    <source>
        <dbReference type="SAM" id="SignalP"/>
    </source>
</evidence>
<dbReference type="PROSITE" id="PS50240">
    <property type="entry name" value="TRYPSIN_DOM"/>
    <property type="match status" value="1"/>
</dbReference>
<accession>A0A9X6RM93</accession>
<protein>
    <submittedName>
        <fullName evidence="9">Transmembrane protease serine 6</fullName>
    </submittedName>
</protein>
<comment type="caution">
    <text evidence="9">The sequence shown here is derived from an EMBL/GenBank/DDBJ whole genome shotgun (WGS) entry which is preliminary data.</text>
</comment>
<feature type="signal peptide" evidence="6">
    <location>
        <begin position="1"/>
        <end position="33"/>
    </location>
</feature>
<dbReference type="SMART" id="SM00020">
    <property type="entry name" value="Tryp_SPc"/>
    <property type="match status" value="1"/>
</dbReference>
<dbReference type="PRINTS" id="PR00722">
    <property type="entry name" value="CHYMOTRYPSIN"/>
</dbReference>
<dbReference type="SMART" id="SM00192">
    <property type="entry name" value="LDLa"/>
    <property type="match status" value="1"/>
</dbReference>
<dbReference type="InterPro" id="IPR001314">
    <property type="entry name" value="Peptidase_S1A"/>
</dbReference>
<dbReference type="Proteomes" id="UP000192578">
    <property type="component" value="Unassembled WGS sequence"/>
</dbReference>
<dbReference type="PANTHER" id="PTHR24252:SF7">
    <property type="entry name" value="HYALIN"/>
    <property type="match status" value="1"/>
</dbReference>